<organism evidence="12 13">
    <name type="scientific">Cryptotermes secundus</name>
    <dbReference type="NCBI Taxonomy" id="105785"/>
    <lineage>
        <taxon>Eukaryota</taxon>
        <taxon>Metazoa</taxon>
        <taxon>Ecdysozoa</taxon>
        <taxon>Arthropoda</taxon>
        <taxon>Hexapoda</taxon>
        <taxon>Insecta</taxon>
        <taxon>Pterygota</taxon>
        <taxon>Neoptera</taxon>
        <taxon>Polyneoptera</taxon>
        <taxon>Dictyoptera</taxon>
        <taxon>Blattodea</taxon>
        <taxon>Blattoidea</taxon>
        <taxon>Termitoidae</taxon>
        <taxon>Kalotermitidae</taxon>
        <taxon>Cryptotermitinae</taxon>
        <taxon>Cryptotermes</taxon>
    </lineage>
</organism>
<keyword evidence="2" id="KW-0479">Metal-binding</keyword>
<evidence type="ECO:0000256" key="8">
    <source>
        <dbReference type="ARBA" id="ARBA00023163"/>
    </source>
</evidence>
<dbReference type="PROSITE" id="PS50157">
    <property type="entry name" value="ZINC_FINGER_C2H2_2"/>
    <property type="match status" value="8"/>
</dbReference>
<evidence type="ECO:0000256" key="6">
    <source>
        <dbReference type="ARBA" id="ARBA00023015"/>
    </source>
</evidence>
<dbReference type="FunFam" id="3.30.160.60:FF:000045">
    <property type="entry name" value="ZFP69 zinc finger protein B"/>
    <property type="match status" value="1"/>
</dbReference>
<evidence type="ECO:0000256" key="3">
    <source>
        <dbReference type="ARBA" id="ARBA00022737"/>
    </source>
</evidence>
<keyword evidence="6" id="KW-0805">Transcription regulation</keyword>
<name>A0A2J7QKD7_9NEOP</name>
<comment type="caution">
    <text evidence="12">The sequence shown here is derived from an EMBL/GenBank/DDBJ whole genome shotgun (WGS) entry which is preliminary data.</text>
</comment>
<dbReference type="GO" id="GO:0006357">
    <property type="term" value="P:regulation of transcription by RNA polymerase II"/>
    <property type="evidence" value="ECO:0007669"/>
    <property type="project" value="TreeGrafter"/>
</dbReference>
<dbReference type="InterPro" id="IPR013087">
    <property type="entry name" value="Znf_C2H2_type"/>
</dbReference>
<dbReference type="FunFam" id="3.30.160.60:FF:000100">
    <property type="entry name" value="Zinc finger 45-like"/>
    <property type="match status" value="1"/>
</dbReference>
<feature type="domain" description="C2H2-type" evidence="11">
    <location>
        <begin position="48"/>
        <end position="75"/>
    </location>
</feature>
<dbReference type="Gene3D" id="3.30.160.60">
    <property type="entry name" value="Classic Zinc Finger"/>
    <property type="match status" value="8"/>
</dbReference>
<dbReference type="Pfam" id="PF13912">
    <property type="entry name" value="zf-C2H2_6"/>
    <property type="match status" value="1"/>
</dbReference>
<dbReference type="FunFam" id="3.30.160.60:FF:002343">
    <property type="entry name" value="Zinc finger protein 33A"/>
    <property type="match status" value="1"/>
</dbReference>
<keyword evidence="13" id="KW-1185">Reference proteome</keyword>
<dbReference type="FunFam" id="3.30.160.60:FF:000710">
    <property type="entry name" value="Zinc finger protein 768"/>
    <property type="match status" value="1"/>
</dbReference>
<feature type="domain" description="C2H2-type" evidence="11">
    <location>
        <begin position="221"/>
        <end position="248"/>
    </location>
</feature>
<feature type="domain" description="C2H2-type" evidence="11">
    <location>
        <begin position="193"/>
        <end position="220"/>
    </location>
</feature>
<accession>A0A2J7QKD7</accession>
<feature type="domain" description="C2H2-type" evidence="11">
    <location>
        <begin position="76"/>
        <end position="103"/>
    </location>
</feature>
<dbReference type="GO" id="GO:0000978">
    <property type="term" value="F:RNA polymerase II cis-regulatory region sequence-specific DNA binding"/>
    <property type="evidence" value="ECO:0007669"/>
    <property type="project" value="TreeGrafter"/>
</dbReference>
<dbReference type="SMART" id="SM00355">
    <property type="entry name" value="ZnF_C2H2"/>
    <property type="match status" value="8"/>
</dbReference>
<dbReference type="Proteomes" id="UP000235965">
    <property type="component" value="Unassembled WGS sequence"/>
</dbReference>
<proteinExistence type="predicted"/>
<evidence type="ECO:0000256" key="7">
    <source>
        <dbReference type="ARBA" id="ARBA00023125"/>
    </source>
</evidence>
<evidence type="ECO:0000256" key="5">
    <source>
        <dbReference type="ARBA" id="ARBA00022833"/>
    </source>
</evidence>
<dbReference type="STRING" id="105785.A0A2J7QKD7"/>
<dbReference type="GO" id="GO:0003700">
    <property type="term" value="F:DNA-binding transcription factor activity"/>
    <property type="evidence" value="ECO:0007669"/>
    <property type="project" value="TreeGrafter"/>
</dbReference>
<keyword evidence="7" id="KW-0238">DNA-binding</keyword>
<keyword evidence="8" id="KW-0804">Transcription</keyword>
<dbReference type="InterPro" id="IPR036236">
    <property type="entry name" value="Znf_C2H2_sf"/>
</dbReference>
<dbReference type="OrthoDB" id="6077919at2759"/>
<reference evidence="12 13" key="1">
    <citation type="submission" date="2017-12" db="EMBL/GenBank/DDBJ databases">
        <title>Hemimetabolous genomes reveal molecular basis of termite eusociality.</title>
        <authorList>
            <person name="Harrison M.C."/>
            <person name="Jongepier E."/>
            <person name="Robertson H.M."/>
            <person name="Arning N."/>
            <person name="Bitard-Feildel T."/>
            <person name="Chao H."/>
            <person name="Childers C.P."/>
            <person name="Dinh H."/>
            <person name="Doddapaneni H."/>
            <person name="Dugan S."/>
            <person name="Gowin J."/>
            <person name="Greiner C."/>
            <person name="Han Y."/>
            <person name="Hu H."/>
            <person name="Hughes D.S.T."/>
            <person name="Huylmans A.-K."/>
            <person name="Kemena C."/>
            <person name="Kremer L.P.M."/>
            <person name="Lee S.L."/>
            <person name="Lopez-Ezquerra A."/>
            <person name="Mallet L."/>
            <person name="Monroy-Kuhn J.M."/>
            <person name="Moser A."/>
            <person name="Murali S.C."/>
            <person name="Muzny D.M."/>
            <person name="Otani S."/>
            <person name="Piulachs M.-D."/>
            <person name="Poelchau M."/>
            <person name="Qu J."/>
            <person name="Schaub F."/>
            <person name="Wada-Katsumata A."/>
            <person name="Worley K.C."/>
            <person name="Xie Q."/>
            <person name="Ylla G."/>
            <person name="Poulsen M."/>
            <person name="Gibbs R.A."/>
            <person name="Schal C."/>
            <person name="Richards S."/>
            <person name="Belles X."/>
            <person name="Korb J."/>
            <person name="Bornberg-Bauer E."/>
        </authorList>
    </citation>
    <scope>NUCLEOTIDE SEQUENCE [LARGE SCALE GENOMIC DNA]</scope>
    <source>
        <tissue evidence="12">Whole body</tissue>
    </source>
</reference>
<protein>
    <recommendedName>
        <fullName evidence="11">C2H2-type domain-containing protein</fullName>
    </recommendedName>
</protein>
<dbReference type="FunFam" id="3.30.160.60:FF:000032">
    <property type="entry name" value="Krueppel-like factor 4"/>
    <property type="match status" value="1"/>
</dbReference>
<evidence type="ECO:0000256" key="10">
    <source>
        <dbReference type="PROSITE-ProRule" id="PRU00042"/>
    </source>
</evidence>
<evidence type="ECO:0000259" key="11">
    <source>
        <dbReference type="PROSITE" id="PS50157"/>
    </source>
</evidence>
<dbReference type="PROSITE" id="PS00028">
    <property type="entry name" value="ZINC_FINGER_C2H2_1"/>
    <property type="match status" value="8"/>
</dbReference>
<comment type="subcellular location">
    <subcellularLocation>
        <location evidence="1">Nucleus</location>
    </subcellularLocation>
</comment>
<dbReference type="PANTHER" id="PTHR24390">
    <property type="entry name" value="ZINC FINGER PROTEIN"/>
    <property type="match status" value="1"/>
</dbReference>
<dbReference type="SUPFAM" id="SSF57667">
    <property type="entry name" value="beta-beta-alpha zinc fingers"/>
    <property type="match status" value="4"/>
</dbReference>
<feature type="domain" description="C2H2-type" evidence="11">
    <location>
        <begin position="118"/>
        <end position="145"/>
    </location>
</feature>
<dbReference type="InParanoid" id="A0A2J7QKD7"/>
<keyword evidence="3" id="KW-0677">Repeat</keyword>
<sequence length="309" mass="35763">MGLKEESRDSAGQKPLIYVDAENNTTQQIIQCSNKNNCTKTLNSFANCRCSFCKKPFVNKAHLTQHLMTHTGERPIVCHMCGVAFARYSSLNRHSIQHTKDKPKELKTERYKGDIAVFECAVCLKSFKKKPYLVEHLMSHTGEKPCKCEVCGVNFRRHSNLVRHLKSHGESDYLTGQHLQKGRRRSKDIRLQHDCVVCSKTFRVNSHLKSHVMTHNGEKPFMCDMCGQFFARQTNMVRHARLHTEGRYQPVFECHICSRAFQHMSRWREHLMSHTGEKPHLCDVCGKFFARHTNLIRHSKVHLDAMTTA</sequence>
<gene>
    <name evidence="12" type="ORF">B7P43_G14047</name>
</gene>
<dbReference type="GO" id="GO:0005634">
    <property type="term" value="C:nucleus"/>
    <property type="evidence" value="ECO:0007669"/>
    <property type="project" value="UniProtKB-SubCell"/>
</dbReference>
<dbReference type="GO" id="GO:0008270">
    <property type="term" value="F:zinc ion binding"/>
    <property type="evidence" value="ECO:0007669"/>
    <property type="project" value="UniProtKB-KW"/>
</dbReference>
<evidence type="ECO:0000256" key="9">
    <source>
        <dbReference type="ARBA" id="ARBA00023242"/>
    </source>
</evidence>
<keyword evidence="5" id="KW-0862">Zinc</keyword>
<dbReference type="AlphaFoldDB" id="A0A2J7QKD7"/>
<keyword evidence="4 10" id="KW-0863">Zinc-finger</keyword>
<dbReference type="PANTHER" id="PTHR24390:SF159">
    <property type="entry name" value="GROWTH FACTOR INDEPENDENT 1 TRANSCRIPTIONAL REPRESSOR"/>
    <property type="match status" value="1"/>
</dbReference>
<feature type="domain" description="C2H2-type" evidence="11">
    <location>
        <begin position="146"/>
        <end position="173"/>
    </location>
</feature>
<evidence type="ECO:0000313" key="12">
    <source>
        <dbReference type="EMBL" id="PNF29046.1"/>
    </source>
</evidence>
<dbReference type="Pfam" id="PF00096">
    <property type="entry name" value="zf-C2H2"/>
    <property type="match status" value="7"/>
</dbReference>
<keyword evidence="9" id="KW-0539">Nucleus</keyword>
<evidence type="ECO:0000313" key="13">
    <source>
        <dbReference type="Proteomes" id="UP000235965"/>
    </source>
</evidence>
<feature type="domain" description="C2H2-type" evidence="11">
    <location>
        <begin position="280"/>
        <end position="307"/>
    </location>
</feature>
<evidence type="ECO:0000256" key="1">
    <source>
        <dbReference type="ARBA" id="ARBA00004123"/>
    </source>
</evidence>
<evidence type="ECO:0000256" key="4">
    <source>
        <dbReference type="ARBA" id="ARBA00022771"/>
    </source>
</evidence>
<feature type="domain" description="C2H2-type" evidence="11">
    <location>
        <begin position="252"/>
        <end position="279"/>
    </location>
</feature>
<evidence type="ECO:0000256" key="2">
    <source>
        <dbReference type="ARBA" id="ARBA00022723"/>
    </source>
</evidence>
<dbReference type="EMBL" id="NEVH01013265">
    <property type="protein sequence ID" value="PNF29046.1"/>
    <property type="molecule type" value="Genomic_DNA"/>
</dbReference>